<dbReference type="SMART" id="SM01126">
    <property type="entry name" value="DDE_Tnp_IS1595"/>
    <property type="match status" value="1"/>
</dbReference>
<feature type="domain" description="ISXO2-like transposase" evidence="1">
    <location>
        <begin position="150"/>
        <end position="321"/>
    </location>
</feature>
<reference evidence="2 3" key="1">
    <citation type="submission" date="2016-10" db="EMBL/GenBank/DDBJ databases">
        <authorList>
            <person name="de Groot N.N."/>
        </authorList>
    </citation>
    <scope>NUCLEOTIDE SEQUENCE [LARGE SCALE GENOMIC DNA]</scope>
    <source>
        <strain evidence="2 3">DSM 29340</strain>
    </source>
</reference>
<evidence type="ECO:0000313" key="3">
    <source>
        <dbReference type="Proteomes" id="UP000199379"/>
    </source>
</evidence>
<sequence length="332" mass="38015">MGRIVQTHDFRLFLDRFDDLNPAQIEDARTKIRDVRRKSDALTEIESRTKREHKCPHCGDDRRQKWGRTRTNVQRYRCGGCQKTYCGRTASRTGRIHRPDLFLDVIRDMLGPRVPSSVRQLANRLGLDKRTIWRWRMIILAGMKGSSSDAFAGIIEADEAFQRESRKGSREWVKHLRDPANHPRPPRLRWYEYGKKGVPMLRGLSHWHVPILTVADRGGAKMVRRIPDRTNATICRELDAMVPADAVLCTDAHQAYQHFAKGKGLEHFVVGGKGKAQATASHHIQNINSLHSRYSDFILLFRGPASKYLAGYLDWFVARQIGLTPAAVFRAA</sequence>
<keyword evidence="3" id="KW-1185">Reference proteome</keyword>
<dbReference type="Pfam" id="PF12762">
    <property type="entry name" value="DDE_Tnp_IS1595"/>
    <property type="match status" value="1"/>
</dbReference>
<dbReference type="STRING" id="1227549.SAMN05444007_11912"/>
<dbReference type="InterPro" id="IPR024445">
    <property type="entry name" value="Tnp_ISXO2-like"/>
</dbReference>
<evidence type="ECO:0000259" key="1">
    <source>
        <dbReference type="SMART" id="SM01126"/>
    </source>
</evidence>
<name>A0A1H7E174_9RHOB</name>
<organism evidence="2 3">
    <name type="scientific">Cribrihabitans marinus</name>
    <dbReference type="NCBI Taxonomy" id="1227549"/>
    <lineage>
        <taxon>Bacteria</taxon>
        <taxon>Pseudomonadati</taxon>
        <taxon>Pseudomonadota</taxon>
        <taxon>Alphaproteobacteria</taxon>
        <taxon>Rhodobacterales</taxon>
        <taxon>Paracoccaceae</taxon>
        <taxon>Cribrihabitans</taxon>
    </lineage>
</organism>
<dbReference type="AlphaFoldDB" id="A0A1H7E174"/>
<dbReference type="NCBIfam" id="NF033547">
    <property type="entry name" value="transpos_IS1595"/>
    <property type="match status" value="1"/>
</dbReference>
<dbReference type="EMBL" id="FNYD01000019">
    <property type="protein sequence ID" value="SEK07444.1"/>
    <property type="molecule type" value="Genomic_DNA"/>
</dbReference>
<evidence type="ECO:0000313" key="2">
    <source>
        <dbReference type="EMBL" id="SEK07444.1"/>
    </source>
</evidence>
<proteinExistence type="predicted"/>
<dbReference type="Proteomes" id="UP000199379">
    <property type="component" value="Unassembled WGS sequence"/>
</dbReference>
<accession>A0A1H7E174</accession>
<protein>
    <submittedName>
        <fullName evidence="2">Transposase</fullName>
    </submittedName>
</protein>
<gene>
    <name evidence="2" type="ORF">SAMN05444007_11912</name>
</gene>